<name>A0A1G2RME7_9BACT</name>
<accession>A0A1G2RME7</accession>
<evidence type="ECO:0000313" key="1">
    <source>
        <dbReference type="EMBL" id="OHA73668.1"/>
    </source>
</evidence>
<dbReference type="EMBL" id="MHUH01000016">
    <property type="protein sequence ID" value="OHA73668.1"/>
    <property type="molecule type" value="Genomic_DNA"/>
</dbReference>
<protein>
    <submittedName>
        <fullName evidence="1">Uncharacterized protein</fullName>
    </submittedName>
</protein>
<proteinExistence type="predicted"/>
<evidence type="ECO:0000313" key="2">
    <source>
        <dbReference type="Proteomes" id="UP000178421"/>
    </source>
</evidence>
<reference evidence="1 2" key="1">
    <citation type="journal article" date="2016" name="Nat. Commun.">
        <title>Thousands of microbial genomes shed light on interconnected biogeochemical processes in an aquifer system.</title>
        <authorList>
            <person name="Anantharaman K."/>
            <person name="Brown C.T."/>
            <person name="Hug L.A."/>
            <person name="Sharon I."/>
            <person name="Castelle C.J."/>
            <person name="Probst A.J."/>
            <person name="Thomas B.C."/>
            <person name="Singh A."/>
            <person name="Wilkins M.J."/>
            <person name="Karaoz U."/>
            <person name="Brodie E.L."/>
            <person name="Williams K.H."/>
            <person name="Hubbard S.S."/>
            <person name="Banfield J.F."/>
        </authorList>
    </citation>
    <scope>NUCLEOTIDE SEQUENCE [LARGE SCALE GENOMIC DNA]</scope>
</reference>
<gene>
    <name evidence="1" type="ORF">A2940_01785</name>
</gene>
<sequence>MAEDRIERKALWQQLGNIKKKEDWIRAAGKLGLQVTQPKGGSSHYALRFPGYEKSDMKGFISNVYDPLRKDISEAVFKKLLDNGYSEDDIWKALKML</sequence>
<comment type="caution">
    <text evidence="1">The sequence shown here is derived from an EMBL/GenBank/DDBJ whole genome shotgun (WGS) entry which is preliminary data.</text>
</comment>
<organism evidence="1 2">
    <name type="scientific">Candidatus Wildermuthbacteria bacterium RIFCSPLOWO2_01_FULL_48_29</name>
    <dbReference type="NCBI Taxonomy" id="1802462"/>
    <lineage>
        <taxon>Bacteria</taxon>
        <taxon>Candidatus Wildermuthiibacteriota</taxon>
    </lineage>
</organism>
<dbReference type="AlphaFoldDB" id="A0A1G2RME7"/>
<dbReference type="Proteomes" id="UP000178421">
    <property type="component" value="Unassembled WGS sequence"/>
</dbReference>